<sequence length="569" mass="64221">MFTHPYQPAETSREPKVYENPLLVSGQGNAVERQMCIYPRAAPVSYMSRRTLHWPLPTPEGVYLHARRWTRGRRAYYPAFHHALACSCVHWNTQFSSELIAPPRILSVLQSAIQAVYSTNLWFRDLCVASPALWSNIVSLKPEGSISSNTVTITPGPLVAQLALSRERGLRIVFELPLSHGSTAGLIWELLLGARARWDVIFVKNSYRCGEPEWCLRGIVDVGLLAPCIGLRVASFTTTNALQTCPNFHSSYLDIPLTNLESLETWIPIRISVVPSTAVSAPHLTSIELKDQPFAIWDAILRNSVVLEILVWRTNQVAPPTADIIHLPTLRRLILHNMEYFPAIDAQNLRELSVLDRNHEFNYDCFRGFVGGDSAPTLRSLDLLETPTSDADLHAVFSHCPNLITFKVGGRSSEKRTELLRTLVKSVIKGYLRPSPHGMVEFTLSCAPSHTFAGDNAAADQYTHLLSLGFLVSSGTIRFHPRVWCIKFPGCSGSFHYDNETHVKRLREENDLQQMVTAVDWDRHNNTPRPRRFTLVIVFSDDKMALRWRHRSVKVNRSWSGKGEDFLPS</sequence>
<accession>A0AAD7K1X1</accession>
<keyword evidence="2" id="KW-1185">Reference proteome</keyword>
<proteinExistence type="predicted"/>
<dbReference type="SUPFAM" id="SSF52058">
    <property type="entry name" value="L domain-like"/>
    <property type="match status" value="1"/>
</dbReference>
<dbReference type="Proteomes" id="UP001215598">
    <property type="component" value="Unassembled WGS sequence"/>
</dbReference>
<dbReference type="Gene3D" id="3.80.10.10">
    <property type="entry name" value="Ribonuclease Inhibitor"/>
    <property type="match status" value="1"/>
</dbReference>
<dbReference type="InterPro" id="IPR032675">
    <property type="entry name" value="LRR_dom_sf"/>
</dbReference>
<comment type="caution">
    <text evidence="1">The sequence shown here is derived from an EMBL/GenBank/DDBJ whole genome shotgun (WGS) entry which is preliminary data.</text>
</comment>
<dbReference type="AlphaFoldDB" id="A0AAD7K1X1"/>
<evidence type="ECO:0000313" key="1">
    <source>
        <dbReference type="EMBL" id="KAJ7776465.1"/>
    </source>
</evidence>
<reference evidence="1" key="1">
    <citation type="submission" date="2023-03" db="EMBL/GenBank/DDBJ databases">
        <title>Massive genome expansion in bonnet fungi (Mycena s.s.) driven by repeated elements and novel gene families across ecological guilds.</title>
        <authorList>
            <consortium name="Lawrence Berkeley National Laboratory"/>
            <person name="Harder C.B."/>
            <person name="Miyauchi S."/>
            <person name="Viragh M."/>
            <person name="Kuo A."/>
            <person name="Thoen E."/>
            <person name="Andreopoulos B."/>
            <person name="Lu D."/>
            <person name="Skrede I."/>
            <person name="Drula E."/>
            <person name="Henrissat B."/>
            <person name="Morin E."/>
            <person name="Kohler A."/>
            <person name="Barry K."/>
            <person name="LaButti K."/>
            <person name="Morin E."/>
            <person name="Salamov A."/>
            <person name="Lipzen A."/>
            <person name="Mereny Z."/>
            <person name="Hegedus B."/>
            <person name="Baldrian P."/>
            <person name="Stursova M."/>
            <person name="Weitz H."/>
            <person name="Taylor A."/>
            <person name="Grigoriev I.V."/>
            <person name="Nagy L.G."/>
            <person name="Martin F."/>
            <person name="Kauserud H."/>
        </authorList>
    </citation>
    <scope>NUCLEOTIDE SEQUENCE</scope>
    <source>
        <strain evidence="1">CBHHK182m</strain>
    </source>
</reference>
<evidence type="ECO:0008006" key="3">
    <source>
        <dbReference type="Google" id="ProtNLM"/>
    </source>
</evidence>
<name>A0AAD7K1X1_9AGAR</name>
<organism evidence="1 2">
    <name type="scientific">Mycena metata</name>
    <dbReference type="NCBI Taxonomy" id="1033252"/>
    <lineage>
        <taxon>Eukaryota</taxon>
        <taxon>Fungi</taxon>
        <taxon>Dikarya</taxon>
        <taxon>Basidiomycota</taxon>
        <taxon>Agaricomycotina</taxon>
        <taxon>Agaricomycetes</taxon>
        <taxon>Agaricomycetidae</taxon>
        <taxon>Agaricales</taxon>
        <taxon>Marasmiineae</taxon>
        <taxon>Mycenaceae</taxon>
        <taxon>Mycena</taxon>
    </lineage>
</organism>
<protein>
    <recommendedName>
        <fullName evidence="3">F-box domain-containing protein</fullName>
    </recommendedName>
</protein>
<evidence type="ECO:0000313" key="2">
    <source>
        <dbReference type="Proteomes" id="UP001215598"/>
    </source>
</evidence>
<gene>
    <name evidence="1" type="ORF">B0H16DRAFT_1712839</name>
</gene>
<dbReference type="EMBL" id="JARKIB010000009">
    <property type="protein sequence ID" value="KAJ7776465.1"/>
    <property type="molecule type" value="Genomic_DNA"/>
</dbReference>